<accession>A0ABR4PLS5</accession>
<evidence type="ECO:0000313" key="1">
    <source>
        <dbReference type="EMBL" id="KAL3424259.1"/>
    </source>
</evidence>
<dbReference type="PANTHER" id="PTHR40616">
    <property type="entry name" value="LINALOOL DEHYDRATASE_ISOMERASE DOMAIN-CONTAINING PROTEIN"/>
    <property type="match status" value="1"/>
</dbReference>
<proteinExistence type="predicted"/>
<gene>
    <name evidence="1" type="ORF">PVAG01_03540</name>
</gene>
<comment type="caution">
    <text evidence="1">The sequence shown here is derived from an EMBL/GenBank/DDBJ whole genome shotgun (WGS) entry which is preliminary data.</text>
</comment>
<sequence length="251" mass="27156">MAQKGPIMVASTWEAVAQLWHPQLKNVAGPWDRSYGFDMNKYLSLMALHLWSYVGKENSSVISKPYVMSHNADFAWAPLIAILAPFHETLIPESVFPALKEFSGEHTFTSSTFSPPFDTYPRNITAWLAPNISIGAETYSENVIGGPAKNPGTFNPALIQWETGNGIGFITLYATEYAVTAEAKPGTLNLTYPLGNSSSIFSLIVSPFLAKPTVSTLEDIQGLNVTVSGTVNETYAVSFAGSYGGSDSTIK</sequence>
<reference evidence="1 2" key="1">
    <citation type="submission" date="2024-06" db="EMBL/GenBank/DDBJ databases">
        <title>Complete genome of Phlyctema vagabunda strain 19-DSS-EL-015.</title>
        <authorList>
            <person name="Fiorenzani C."/>
        </authorList>
    </citation>
    <scope>NUCLEOTIDE SEQUENCE [LARGE SCALE GENOMIC DNA]</scope>
    <source>
        <strain evidence="1 2">19-DSS-EL-015</strain>
    </source>
</reference>
<dbReference type="PANTHER" id="PTHR40616:SF1">
    <property type="entry name" value="LINALOOL DEHYDRATASE_ISOMERASE DOMAIN-CONTAINING PROTEIN"/>
    <property type="match status" value="1"/>
</dbReference>
<keyword evidence="2" id="KW-1185">Reference proteome</keyword>
<evidence type="ECO:0000313" key="2">
    <source>
        <dbReference type="Proteomes" id="UP001629113"/>
    </source>
</evidence>
<dbReference type="EMBL" id="JBFCZG010000003">
    <property type="protein sequence ID" value="KAL3424259.1"/>
    <property type="molecule type" value="Genomic_DNA"/>
</dbReference>
<organism evidence="1 2">
    <name type="scientific">Phlyctema vagabunda</name>
    <dbReference type="NCBI Taxonomy" id="108571"/>
    <lineage>
        <taxon>Eukaryota</taxon>
        <taxon>Fungi</taxon>
        <taxon>Dikarya</taxon>
        <taxon>Ascomycota</taxon>
        <taxon>Pezizomycotina</taxon>
        <taxon>Leotiomycetes</taxon>
        <taxon>Helotiales</taxon>
        <taxon>Dermateaceae</taxon>
        <taxon>Phlyctema</taxon>
    </lineage>
</organism>
<dbReference type="Proteomes" id="UP001629113">
    <property type="component" value="Unassembled WGS sequence"/>
</dbReference>
<protein>
    <submittedName>
        <fullName evidence="1">Uncharacterized protein</fullName>
    </submittedName>
</protein>
<name>A0ABR4PLS5_9HELO</name>